<protein>
    <recommendedName>
        <fullName evidence="3">DUF2808 domain-containing protein</fullName>
    </recommendedName>
</protein>
<sequence length="158" mass="16726">MKSLIYGGLSALILSTAVVPAIAPKAQAQMRFNFSAPFIADSGIASANNDSHFINVAVTGYPLTNLTIALPNEMKSVRQVRITDQTGKEIAANVAVSTGSVAINFPQPVGPDNYISVMLNGVEMNQVGETVLYRVFAMKQGLMGDIPVGTAMVRVPEN</sequence>
<accession>A0AAV3X9Z9</accession>
<gene>
    <name evidence="1" type="ORF">MiSe_08950</name>
</gene>
<dbReference type="RefSeq" id="WP_226575322.1">
    <property type="nucleotide sequence ID" value="NZ_BLAY01000009.1"/>
</dbReference>
<proteinExistence type="predicted"/>
<keyword evidence="2" id="KW-1185">Reference proteome</keyword>
<dbReference type="AlphaFoldDB" id="A0AAV3X9Z9"/>
<dbReference type="EMBL" id="BLAY01000009">
    <property type="protein sequence ID" value="GET36147.1"/>
    <property type="molecule type" value="Genomic_DNA"/>
</dbReference>
<reference evidence="1" key="1">
    <citation type="submission" date="2019-10" db="EMBL/GenBank/DDBJ databases">
        <title>Draft genome sequece of Microseira wollei NIES-4236.</title>
        <authorList>
            <person name="Yamaguchi H."/>
            <person name="Suzuki S."/>
            <person name="Kawachi M."/>
        </authorList>
    </citation>
    <scope>NUCLEOTIDE SEQUENCE</scope>
    <source>
        <strain evidence="1">NIES-4236</strain>
    </source>
</reference>
<organism evidence="1 2">
    <name type="scientific">Microseira wollei NIES-4236</name>
    <dbReference type="NCBI Taxonomy" id="2530354"/>
    <lineage>
        <taxon>Bacteria</taxon>
        <taxon>Bacillati</taxon>
        <taxon>Cyanobacteriota</taxon>
        <taxon>Cyanophyceae</taxon>
        <taxon>Oscillatoriophycideae</taxon>
        <taxon>Aerosakkonematales</taxon>
        <taxon>Aerosakkonemataceae</taxon>
        <taxon>Microseira</taxon>
    </lineage>
</organism>
<name>A0AAV3X9Z9_9CYAN</name>
<dbReference type="Proteomes" id="UP001050975">
    <property type="component" value="Unassembled WGS sequence"/>
</dbReference>
<comment type="caution">
    <text evidence="1">The sequence shown here is derived from an EMBL/GenBank/DDBJ whole genome shotgun (WGS) entry which is preliminary data.</text>
</comment>
<evidence type="ECO:0000313" key="1">
    <source>
        <dbReference type="EMBL" id="GET36147.1"/>
    </source>
</evidence>
<evidence type="ECO:0008006" key="3">
    <source>
        <dbReference type="Google" id="ProtNLM"/>
    </source>
</evidence>
<evidence type="ECO:0000313" key="2">
    <source>
        <dbReference type="Proteomes" id="UP001050975"/>
    </source>
</evidence>